<evidence type="ECO:0000313" key="3">
    <source>
        <dbReference type="EMBL" id="MCP8937373.1"/>
    </source>
</evidence>
<name>A0ABT1L8W6_9HYPH</name>
<dbReference type="InterPro" id="IPR006311">
    <property type="entry name" value="TAT_signal"/>
</dbReference>
<evidence type="ECO:0000256" key="1">
    <source>
        <dbReference type="SAM" id="MobiDB-lite"/>
    </source>
</evidence>
<dbReference type="Proteomes" id="UP001205890">
    <property type="component" value="Unassembled WGS sequence"/>
</dbReference>
<sequence>MKTRRTVWMGLSTFAAGAAIAPLAQAQTKPAPHAHDAPAKPTAGGEGGEGGEAGAARAQSLSANLKFYRAIALIRGHLLVGDELVKAGRWAEALPHFLHPGEEIYPTIKGDLRAYGLRPFESGLKSLAQTVKAKRAEPYGAAIELVRGQIAPADEGLRKMEKDWTRFVVETALEVLRQATDEYGEAIEGGRFAKVVEYQDARGFVWEADRLIESIADALKAKDAEALESLRADMTALKAAWPSAMPPAKPVKDLGGVLGDVARVELHAGRFL</sequence>
<dbReference type="RefSeq" id="WP_254738311.1">
    <property type="nucleotide sequence ID" value="NZ_JANCLU010000002.1"/>
</dbReference>
<feature type="compositionally biased region" description="Gly residues" evidence="1">
    <location>
        <begin position="44"/>
        <end position="53"/>
    </location>
</feature>
<keyword evidence="2" id="KW-0732">Signal</keyword>
<feature type="chain" id="PRO_5047529402" evidence="2">
    <location>
        <begin position="27"/>
        <end position="272"/>
    </location>
</feature>
<accession>A0ABT1L8W6</accession>
<keyword evidence="4" id="KW-1185">Reference proteome</keyword>
<organism evidence="3 4">
    <name type="scientific">Alsobacter ponti</name>
    <dbReference type="NCBI Taxonomy" id="2962936"/>
    <lineage>
        <taxon>Bacteria</taxon>
        <taxon>Pseudomonadati</taxon>
        <taxon>Pseudomonadota</taxon>
        <taxon>Alphaproteobacteria</taxon>
        <taxon>Hyphomicrobiales</taxon>
        <taxon>Alsobacteraceae</taxon>
        <taxon>Alsobacter</taxon>
    </lineage>
</organism>
<evidence type="ECO:0000256" key="2">
    <source>
        <dbReference type="SAM" id="SignalP"/>
    </source>
</evidence>
<evidence type="ECO:0000313" key="4">
    <source>
        <dbReference type="Proteomes" id="UP001205890"/>
    </source>
</evidence>
<gene>
    <name evidence="3" type="ORF">NK718_02500</name>
</gene>
<comment type="caution">
    <text evidence="3">The sequence shown here is derived from an EMBL/GenBank/DDBJ whole genome shotgun (WGS) entry which is preliminary data.</text>
</comment>
<dbReference type="EMBL" id="JANCLU010000002">
    <property type="protein sequence ID" value="MCP8937373.1"/>
    <property type="molecule type" value="Genomic_DNA"/>
</dbReference>
<dbReference type="PROSITE" id="PS51318">
    <property type="entry name" value="TAT"/>
    <property type="match status" value="1"/>
</dbReference>
<feature type="signal peptide" evidence="2">
    <location>
        <begin position="1"/>
        <end position="26"/>
    </location>
</feature>
<protein>
    <submittedName>
        <fullName evidence="3">Uncharacterized protein</fullName>
    </submittedName>
</protein>
<feature type="region of interest" description="Disordered" evidence="1">
    <location>
        <begin position="26"/>
        <end position="55"/>
    </location>
</feature>
<reference evidence="3 4" key="1">
    <citation type="submission" date="2022-07" db="EMBL/GenBank/DDBJ databases">
        <authorList>
            <person name="Li W.-J."/>
            <person name="Deng Q.-Q."/>
        </authorList>
    </citation>
    <scope>NUCLEOTIDE SEQUENCE [LARGE SCALE GENOMIC DNA]</scope>
    <source>
        <strain evidence="3 4">SYSU M60028</strain>
    </source>
</reference>
<proteinExistence type="predicted"/>